<keyword evidence="1" id="KW-0732">Signal</keyword>
<dbReference type="EMBL" id="JBIACJ010000001">
    <property type="protein sequence ID" value="MFE8694979.1"/>
    <property type="molecule type" value="Genomic_DNA"/>
</dbReference>
<proteinExistence type="predicted"/>
<evidence type="ECO:0000313" key="3">
    <source>
        <dbReference type="Proteomes" id="UP001601058"/>
    </source>
</evidence>
<name>A0ABW6JSZ9_9BACI</name>
<dbReference type="PROSITE" id="PS51257">
    <property type="entry name" value="PROKAR_LIPOPROTEIN"/>
    <property type="match status" value="1"/>
</dbReference>
<feature type="signal peptide" evidence="1">
    <location>
        <begin position="1"/>
        <end position="17"/>
    </location>
</feature>
<gene>
    <name evidence="2" type="ORF">ACFYKT_01255</name>
</gene>
<evidence type="ECO:0000256" key="1">
    <source>
        <dbReference type="SAM" id="SignalP"/>
    </source>
</evidence>
<dbReference type="Pfam" id="PF14275">
    <property type="entry name" value="DUF4362"/>
    <property type="match status" value="1"/>
</dbReference>
<dbReference type="InterPro" id="IPR025372">
    <property type="entry name" value="DUF4362"/>
</dbReference>
<evidence type="ECO:0000313" key="2">
    <source>
        <dbReference type="EMBL" id="MFE8694979.1"/>
    </source>
</evidence>
<dbReference type="RefSeq" id="WP_389214294.1">
    <property type="nucleotide sequence ID" value="NZ_JBIACJ010000001.1"/>
</dbReference>
<dbReference type="Proteomes" id="UP001601058">
    <property type="component" value="Unassembled WGS sequence"/>
</dbReference>
<reference evidence="2 3" key="1">
    <citation type="submission" date="2024-08" db="EMBL/GenBank/DDBJ databases">
        <title>Two novel Cytobacillus novel species.</title>
        <authorList>
            <person name="Liu G."/>
        </authorList>
    </citation>
    <scope>NUCLEOTIDE SEQUENCE [LARGE SCALE GENOMIC DNA]</scope>
    <source>
        <strain evidence="2 3">FJAT-53684</strain>
    </source>
</reference>
<feature type="chain" id="PRO_5045852164" evidence="1">
    <location>
        <begin position="18"/>
        <end position="282"/>
    </location>
</feature>
<protein>
    <submittedName>
        <fullName evidence="2">DUF4362 domain-containing protein</fullName>
    </submittedName>
</protein>
<comment type="caution">
    <text evidence="2">The sequence shown here is derived from an EMBL/GenBank/DDBJ whole genome shotgun (WGS) entry which is preliminary data.</text>
</comment>
<accession>A0ABW6JSZ9</accession>
<sequence length="282" mass="31321">MKKIIYILLFTLIFAIAACSTNDSDSNGTSSNGEPLSAVKDSTKPYVKGVKNVDVLNTHGSIEGLERMQSFYDNLKNGIPSNLRIVHYTIEGDPIVTDLTYNGESLEVKDDTTRDAFGSGEIRTNSCSNMIEEVTPTNTSYIAVGCNGGASGNEEILNISYNMSQQDLFEFELKYGVNLENEVNTKTNTTKKVISADETKVISDFILAANVKQEVYKRLVFANYLADKDFETTCDSKESMNYFLIVHINGGKREFRWSACDQSNGGKKFTEIAEYIISQSEK</sequence>
<keyword evidence="3" id="KW-1185">Reference proteome</keyword>
<organism evidence="2 3">
    <name type="scientific">Cytobacillus mangrovibacter</name>
    <dbReference type="NCBI Taxonomy" id="3299024"/>
    <lineage>
        <taxon>Bacteria</taxon>
        <taxon>Bacillati</taxon>
        <taxon>Bacillota</taxon>
        <taxon>Bacilli</taxon>
        <taxon>Bacillales</taxon>
        <taxon>Bacillaceae</taxon>
        <taxon>Cytobacillus</taxon>
    </lineage>
</organism>